<dbReference type="EMBL" id="CP041372">
    <property type="protein sequence ID" value="QKS71009.1"/>
    <property type="molecule type" value="Genomic_DNA"/>
</dbReference>
<dbReference type="PANTHER" id="PTHR43734:SF1">
    <property type="entry name" value="PHYTOENE DESATURASE"/>
    <property type="match status" value="1"/>
</dbReference>
<evidence type="ECO:0000313" key="7">
    <source>
        <dbReference type="EMBL" id="QKS71009.1"/>
    </source>
</evidence>
<protein>
    <submittedName>
        <fullName evidence="7">Phytoene desaturase</fullName>
    </submittedName>
</protein>
<sequence>MKKIVIIGAGLGGLSAAITLQHAGYQVTVIEKNEHAGGKLHPVKVGEASFDFGPNTITMPHIFNEVIEQTGESPLDYMEFLPLESHTTNAFKDGSSFRFSSNHEILKEELATMRAGEADKVDDYLQEVKRLYELSERYFLRRTFSSWRDYLSAPLAKAMIKSRPLESLDHFHRRYFKDERVIAAFNRYATYIGSSPFSSPATFGMIGHLELTQGVFYTKGGNVQIATGFKRLAEKLGVLFHFSEEVKQIHVVKSRASRVETTKGSYLADLVILNGDLLTQVPKLISEKSRPSLKDKNFASYEPSISAYVIMAETDKRFPLNHHHVFFGDDPKKEFSSIFDHNQYGKDPTMYICTSSKTEPSRSRRGDNLFILANAPALQNKMTQQVPSPAFFYERLEEFGLQVKPHILDSTEVTPAKISHSFNAFYGALYGISSNKRKDTFLRPYNKSTDIDNLYFVGGSTHPGGGSPMVTLSGMNVAKQVIRTVGN</sequence>
<dbReference type="AlphaFoldDB" id="A0A859FCQ0"/>
<organism evidence="7 8">
    <name type="scientific">Paenalkalicoccus suaedae</name>
    <dbReference type="NCBI Taxonomy" id="2592382"/>
    <lineage>
        <taxon>Bacteria</taxon>
        <taxon>Bacillati</taxon>
        <taxon>Bacillota</taxon>
        <taxon>Bacilli</taxon>
        <taxon>Bacillales</taxon>
        <taxon>Bacillaceae</taxon>
        <taxon>Paenalkalicoccus</taxon>
    </lineage>
</organism>
<evidence type="ECO:0000259" key="6">
    <source>
        <dbReference type="Pfam" id="PF01593"/>
    </source>
</evidence>
<dbReference type="InterPro" id="IPR002937">
    <property type="entry name" value="Amino_oxidase"/>
</dbReference>
<dbReference type="Pfam" id="PF01593">
    <property type="entry name" value="Amino_oxidase"/>
    <property type="match status" value="1"/>
</dbReference>
<dbReference type="NCBIfam" id="TIGR02734">
    <property type="entry name" value="crtI_fam"/>
    <property type="match status" value="1"/>
</dbReference>
<dbReference type="InterPro" id="IPR036188">
    <property type="entry name" value="FAD/NAD-bd_sf"/>
</dbReference>
<evidence type="ECO:0000256" key="4">
    <source>
        <dbReference type="ARBA" id="ARBA00038322"/>
    </source>
</evidence>
<keyword evidence="2 5" id="KW-0125">Carotenoid biosynthesis</keyword>
<dbReference type="Proteomes" id="UP000318138">
    <property type="component" value="Chromosome"/>
</dbReference>
<accession>A0A859FCQ0</accession>
<keyword evidence="8" id="KW-1185">Reference proteome</keyword>
<evidence type="ECO:0000256" key="2">
    <source>
        <dbReference type="ARBA" id="ARBA00022746"/>
    </source>
</evidence>
<evidence type="ECO:0000256" key="5">
    <source>
        <dbReference type="RuleBase" id="RU362075"/>
    </source>
</evidence>
<dbReference type="PANTHER" id="PTHR43734">
    <property type="entry name" value="PHYTOENE DESATURASE"/>
    <property type="match status" value="1"/>
</dbReference>
<dbReference type="Gene3D" id="3.50.50.60">
    <property type="entry name" value="FAD/NAD(P)-binding domain"/>
    <property type="match status" value="2"/>
</dbReference>
<dbReference type="GO" id="GO:0016117">
    <property type="term" value="P:carotenoid biosynthetic process"/>
    <property type="evidence" value="ECO:0007669"/>
    <property type="project" value="UniProtKB-KW"/>
</dbReference>
<gene>
    <name evidence="7" type="primary">crtI</name>
    <name evidence="7" type="ORF">FLK61_30290</name>
</gene>
<dbReference type="InterPro" id="IPR014105">
    <property type="entry name" value="Carotenoid/retinoid_OxRdtase"/>
</dbReference>
<evidence type="ECO:0000256" key="3">
    <source>
        <dbReference type="ARBA" id="ARBA00023002"/>
    </source>
</evidence>
<proteinExistence type="inferred from homology"/>
<reference evidence="8" key="1">
    <citation type="submission" date="2019-07" db="EMBL/GenBank/DDBJ databases">
        <title>Bacillus alkalisoli sp. nov. isolated from saline soil.</title>
        <authorList>
            <person name="Sun J.-Q."/>
            <person name="Xu L."/>
        </authorList>
    </citation>
    <scope>NUCLEOTIDE SEQUENCE [LARGE SCALE GENOMIC DNA]</scope>
    <source>
        <strain evidence="8">M4U3P1</strain>
    </source>
</reference>
<evidence type="ECO:0000256" key="1">
    <source>
        <dbReference type="ARBA" id="ARBA00004829"/>
    </source>
</evidence>
<comment type="pathway">
    <text evidence="1 5">Carotenoid biosynthesis.</text>
</comment>
<dbReference type="KEGG" id="psua:FLK61_30290"/>
<name>A0A859FCQ0_9BACI</name>
<feature type="domain" description="Amine oxidase" evidence="6">
    <location>
        <begin position="11"/>
        <end position="482"/>
    </location>
</feature>
<evidence type="ECO:0000313" key="8">
    <source>
        <dbReference type="Proteomes" id="UP000318138"/>
    </source>
</evidence>
<keyword evidence="3 5" id="KW-0560">Oxidoreductase</keyword>
<dbReference type="RefSeq" id="WP_176009046.1">
    <property type="nucleotide sequence ID" value="NZ_CP041372.2"/>
</dbReference>
<dbReference type="GO" id="GO:0016491">
    <property type="term" value="F:oxidoreductase activity"/>
    <property type="evidence" value="ECO:0007669"/>
    <property type="project" value="UniProtKB-KW"/>
</dbReference>
<dbReference type="SUPFAM" id="SSF51905">
    <property type="entry name" value="FAD/NAD(P)-binding domain"/>
    <property type="match status" value="1"/>
</dbReference>
<comment type="similarity">
    <text evidence="4">Belongs to the carotenoid/retinoid oxidoreductase family. CrtN subfamily.</text>
</comment>